<evidence type="ECO:0000313" key="1">
    <source>
        <dbReference type="EMBL" id="VDI68011.1"/>
    </source>
</evidence>
<gene>
    <name evidence="1" type="ORF">MGAL_10B071619</name>
</gene>
<dbReference type="Proteomes" id="UP000596742">
    <property type="component" value="Unassembled WGS sequence"/>
</dbReference>
<evidence type="ECO:0000313" key="2">
    <source>
        <dbReference type="Proteomes" id="UP000596742"/>
    </source>
</evidence>
<dbReference type="AlphaFoldDB" id="A0A8B6GRX1"/>
<name>A0A8B6GRX1_MYTGA</name>
<protein>
    <submittedName>
        <fullName evidence="1">Uncharacterized protein</fullName>
    </submittedName>
</protein>
<sequence>MFRCNLGRSVYPWPNNLGIHEKQTCQTAAITTSAATAAAFERRLGNDLMKTSTQEARNTDLLTECSHDTDCRPVTTLERQIFPTRTHVFLRRFEEATRRTYGFLIIDMKPGTKELLQNRIDVRCTRTKELTTLKQPNC</sequence>
<keyword evidence="2" id="KW-1185">Reference proteome</keyword>
<proteinExistence type="predicted"/>
<reference evidence="1" key="1">
    <citation type="submission" date="2018-11" db="EMBL/GenBank/DDBJ databases">
        <authorList>
            <person name="Alioto T."/>
            <person name="Alioto T."/>
        </authorList>
    </citation>
    <scope>NUCLEOTIDE SEQUENCE</scope>
</reference>
<accession>A0A8B6GRX1</accession>
<comment type="caution">
    <text evidence="1">The sequence shown here is derived from an EMBL/GenBank/DDBJ whole genome shotgun (WGS) entry which is preliminary data.</text>
</comment>
<organism evidence="1 2">
    <name type="scientific">Mytilus galloprovincialis</name>
    <name type="common">Mediterranean mussel</name>
    <dbReference type="NCBI Taxonomy" id="29158"/>
    <lineage>
        <taxon>Eukaryota</taxon>
        <taxon>Metazoa</taxon>
        <taxon>Spiralia</taxon>
        <taxon>Lophotrochozoa</taxon>
        <taxon>Mollusca</taxon>
        <taxon>Bivalvia</taxon>
        <taxon>Autobranchia</taxon>
        <taxon>Pteriomorphia</taxon>
        <taxon>Mytilida</taxon>
        <taxon>Mytiloidea</taxon>
        <taxon>Mytilidae</taxon>
        <taxon>Mytilinae</taxon>
        <taxon>Mytilus</taxon>
    </lineage>
</organism>
<dbReference type="EMBL" id="UYJE01008863">
    <property type="protein sequence ID" value="VDI68011.1"/>
    <property type="molecule type" value="Genomic_DNA"/>
</dbReference>